<keyword evidence="1" id="KW-1133">Transmembrane helix</keyword>
<keyword evidence="1" id="KW-0472">Membrane</keyword>
<keyword evidence="1" id="KW-0812">Transmembrane</keyword>
<dbReference type="Proteomes" id="UP000317940">
    <property type="component" value="Unassembled WGS sequence"/>
</dbReference>
<keyword evidence="3" id="KW-1185">Reference proteome</keyword>
<dbReference type="EMBL" id="VIWT01000006">
    <property type="protein sequence ID" value="TWF72870.1"/>
    <property type="molecule type" value="Genomic_DNA"/>
</dbReference>
<reference evidence="2 3" key="1">
    <citation type="submission" date="2019-06" db="EMBL/GenBank/DDBJ databases">
        <title>Sequencing the genomes of 1000 actinobacteria strains.</title>
        <authorList>
            <person name="Klenk H.-P."/>
        </authorList>
    </citation>
    <scope>NUCLEOTIDE SEQUENCE [LARGE SCALE GENOMIC DNA]</scope>
    <source>
        <strain evidence="2 3">DSM 44826</strain>
    </source>
</reference>
<organism evidence="2 3">
    <name type="scientific">Kitasatospora viridis</name>
    <dbReference type="NCBI Taxonomy" id="281105"/>
    <lineage>
        <taxon>Bacteria</taxon>
        <taxon>Bacillati</taxon>
        <taxon>Actinomycetota</taxon>
        <taxon>Actinomycetes</taxon>
        <taxon>Kitasatosporales</taxon>
        <taxon>Streptomycetaceae</taxon>
        <taxon>Kitasatospora</taxon>
    </lineage>
</organism>
<gene>
    <name evidence="2" type="ORF">FHX73_1621</name>
</gene>
<dbReference type="AlphaFoldDB" id="A0A561SDE8"/>
<evidence type="ECO:0000313" key="2">
    <source>
        <dbReference type="EMBL" id="TWF72870.1"/>
    </source>
</evidence>
<protein>
    <submittedName>
        <fullName evidence="2">Uncharacterized protein</fullName>
    </submittedName>
</protein>
<accession>A0A561SDE8</accession>
<proteinExistence type="predicted"/>
<name>A0A561SDE8_9ACTN</name>
<evidence type="ECO:0000256" key="1">
    <source>
        <dbReference type="SAM" id="Phobius"/>
    </source>
</evidence>
<comment type="caution">
    <text evidence="2">The sequence shown here is derived from an EMBL/GenBank/DDBJ whole genome shotgun (WGS) entry which is preliminary data.</text>
</comment>
<sequence>MKKITIRKPGSVRLTSAAVALYGSCGGGVIVIRNA</sequence>
<evidence type="ECO:0000313" key="3">
    <source>
        <dbReference type="Proteomes" id="UP000317940"/>
    </source>
</evidence>
<feature type="transmembrane region" description="Helical" evidence="1">
    <location>
        <begin position="12"/>
        <end position="32"/>
    </location>
</feature>